<organism evidence="2 3">
    <name type="scientific">Cerrena zonata</name>
    <dbReference type="NCBI Taxonomy" id="2478898"/>
    <lineage>
        <taxon>Eukaryota</taxon>
        <taxon>Fungi</taxon>
        <taxon>Dikarya</taxon>
        <taxon>Basidiomycota</taxon>
        <taxon>Agaricomycotina</taxon>
        <taxon>Agaricomycetes</taxon>
        <taxon>Polyporales</taxon>
        <taxon>Cerrenaceae</taxon>
        <taxon>Cerrena</taxon>
    </lineage>
</organism>
<accession>A0AAW0GF55</accession>
<name>A0AAW0GF55_9APHY</name>
<protein>
    <submittedName>
        <fullName evidence="2">Uncharacterized protein</fullName>
    </submittedName>
</protein>
<feature type="compositionally biased region" description="Polar residues" evidence="1">
    <location>
        <begin position="105"/>
        <end position="118"/>
    </location>
</feature>
<dbReference type="EMBL" id="JASBNA010000005">
    <property type="protein sequence ID" value="KAK7692016.1"/>
    <property type="molecule type" value="Genomic_DNA"/>
</dbReference>
<sequence length="287" mass="31281">MNSLDSVEPPVEALIPSTELAEVDERTEMIEQIFARVEEESARRAQQEAEAEAVVATLTPQEASESQDDVPNPLNTVSTVRQRRRGSVSVSRFGEPTELSPEPILTTSTTPSNRASRSSSVVIQKATFYSVQPQQHGSADSLASETASDPAKLVEDIHSTKMATISGRQSLSKAITRRLSRARSRSKEVLITASNINTSVVIDVAVTEATVEVHHSDEEDEEARVELERPKSSAAVYSPNTLKSQRSTSGLRILGEKEKTSGKWVTSIKDLGARWRRKSLAVLSPSS</sequence>
<keyword evidence="3" id="KW-1185">Reference proteome</keyword>
<feature type="region of interest" description="Disordered" evidence="1">
    <location>
        <begin position="40"/>
        <end position="118"/>
    </location>
</feature>
<dbReference type="Proteomes" id="UP001385951">
    <property type="component" value="Unassembled WGS sequence"/>
</dbReference>
<comment type="caution">
    <text evidence="2">The sequence shown here is derived from an EMBL/GenBank/DDBJ whole genome shotgun (WGS) entry which is preliminary data.</text>
</comment>
<gene>
    <name evidence="2" type="ORF">QCA50_005421</name>
</gene>
<dbReference type="AlphaFoldDB" id="A0AAW0GF55"/>
<evidence type="ECO:0000313" key="3">
    <source>
        <dbReference type="Proteomes" id="UP001385951"/>
    </source>
</evidence>
<evidence type="ECO:0000256" key="1">
    <source>
        <dbReference type="SAM" id="MobiDB-lite"/>
    </source>
</evidence>
<reference evidence="2 3" key="1">
    <citation type="submission" date="2022-09" db="EMBL/GenBank/DDBJ databases">
        <authorList>
            <person name="Palmer J.M."/>
        </authorList>
    </citation>
    <scope>NUCLEOTIDE SEQUENCE [LARGE SCALE GENOMIC DNA]</scope>
    <source>
        <strain evidence="2 3">DSM 7382</strain>
    </source>
</reference>
<evidence type="ECO:0000313" key="2">
    <source>
        <dbReference type="EMBL" id="KAK7692016.1"/>
    </source>
</evidence>
<proteinExistence type="predicted"/>